<protein>
    <submittedName>
        <fullName evidence="2">Putative membrane protein</fullName>
    </submittedName>
</protein>
<evidence type="ECO:0000313" key="3">
    <source>
        <dbReference type="Proteomes" id="UP000198651"/>
    </source>
</evidence>
<dbReference type="EMBL" id="LN906597">
    <property type="protein sequence ID" value="CUT18284.1"/>
    <property type="molecule type" value="Genomic_DNA"/>
</dbReference>
<keyword evidence="1" id="KW-1133">Transmembrane helix</keyword>
<gene>
    <name evidence="2" type="ORF">Ark11_1486</name>
</gene>
<dbReference type="PATRIC" id="fig|1561003.3.peg.1538"/>
<reference evidence="3" key="1">
    <citation type="submission" date="2015-11" db="EMBL/GenBank/DDBJ databases">
        <authorList>
            <person name="Seth-Smith H.M.B."/>
        </authorList>
    </citation>
    <scope>NUCLEOTIDE SEQUENCE [LARGE SCALE GENOMIC DNA]</scope>
    <source>
        <strain evidence="3">2013Ark11</strain>
    </source>
</reference>
<dbReference type="Proteomes" id="UP000198651">
    <property type="component" value="Chromosome I"/>
</dbReference>
<keyword evidence="1" id="KW-0472">Membrane</keyword>
<organism evidence="2 3">
    <name type="scientific">Candidatus Ichthyocystis hellenicum</name>
    <dbReference type="NCBI Taxonomy" id="1561003"/>
    <lineage>
        <taxon>Bacteria</taxon>
        <taxon>Pseudomonadati</taxon>
        <taxon>Pseudomonadota</taxon>
        <taxon>Betaproteobacteria</taxon>
        <taxon>Burkholderiales</taxon>
        <taxon>Candidatus Ichthyocystis</taxon>
    </lineage>
</organism>
<feature type="transmembrane region" description="Helical" evidence="1">
    <location>
        <begin position="7"/>
        <end position="30"/>
    </location>
</feature>
<name>A0A0S4M5N7_9BURK</name>
<keyword evidence="3" id="KW-1185">Reference proteome</keyword>
<sequence>MISINLFLLICISVYNFHFFGINYISYYMYSYLLGSNFNVDGVDEKKEINSGINDITTEQLSYQNKYMTNNENYDFHTGVLPKHEPYYDFLNLHNSGDLFQEDDYQKRLLPPDIFKLNKLDECDLLSKTKGSYTDKQCTSRTLKRILVEDESPSTPLPYPQNIEEIAQKHSISPQIVDSPIVIKELHIKLHRCNTKQSMENKIICNDESSINCTGQSINTTTSKNIEQDIQNNYNSCKTPELPTIRKELHIKLHRCSLKQIMENKKTRVVPSINSTEQIINSTSVSKNTRNHTVTPETSKLYAIRKEIRLKSYHPSNWHHTKNYSNVYRDAIKKINVDSNGLFKSCALKEIHKYTRNKNFIKSSIDLSRTYFNIRMYALWKIYPFLEKMEEDILITSGMSISDLRSSCTSNTIFFRKLLKKCEKIANNIRVTTNSSFSRILQTSVGVNYKDRSNQTYKNKRIKFCSDQNKLLTELKYLIIDTILNLPNSIICEINRFNQNDLVNSLFSEVHGVLVYNSLIKKIRLFFNYNKNKFIDSKFDDNLNLINSLLNKIENIVGSSYIFHERVFSPNKHMVKKLSRYLLSDMYGIPAKFYEKLKLSPENIEKHLKLGNDINVKNVKQSEQSVTTREFNLKMYRKVDLCSAEFTSIIYEDAIKKIDIDSNGLFIKSVLDKLGTFIISRGITKSSLDLYVTYSNVRKYVLDKVSPYINSIITSTDLLITSLVPISELSSNCISNSIFFEKFTEKCEEIAKNINSIPDDYFSNIIQSYVYSGLNERFRIDCKKSELCSEVKSLIMDTILNLPNSTIDKLKRFKQSEIISGLFSDIHGVYIPKSLIRKLVLFCNSNKLTNDNGNFKSNLSLLSKLLAKVLSKVKSSPILHEEKLFFPSESTAELLSRYLLSDMYGIPFKFHKKFKLSISSNDLDEDCTKNASHYDYVNIEPQLLEKTILIPTADYAWNPKFITSLNIYELAISMIDIDKGDFEDSIIDKFKHYPLMKKHLRKKEKIDIDFSITYNNVKKYILEIFCPFLKEIEEGTKSKTKPVNGMTIDELRSTYISDKELFDKLRKFSTKIINRIKNCRNNTLINLIQYHVHLENLKSVAIKKNMKVKYYNDTISELLVRNISNIEDMIVSAIKSIPNSKIMEGCFSHFHDMYIDNESLLKIKLVFDSVQKKVSNDNLLNRLLDRIHLDIIDKIEKENNIYTILNGHILHGRLSTYSYIRKLVKEEFPAIKDNLSNTIMIIRNDKIEAADQKIRGEILERLRSDLIATTINSYRRLCVKKYRAYKSKMINIKPRYKVKEKACQKMP</sequence>
<proteinExistence type="predicted"/>
<dbReference type="STRING" id="1561003.Ark11_1486"/>
<accession>A0A0S4M5N7</accession>
<evidence type="ECO:0000313" key="2">
    <source>
        <dbReference type="EMBL" id="CUT18284.1"/>
    </source>
</evidence>
<evidence type="ECO:0000256" key="1">
    <source>
        <dbReference type="SAM" id="Phobius"/>
    </source>
</evidence>
<keyword evidence="1" id="KW-0812">Transmembrane</keyword>